<evidence type="ECO:0000313" key="3">
    <source>
        <dbReference type="Proteomes" id="UP000712673"/>
    </source>
</evidence>
<dbReference type="Gene3D" id="3.90.1570.10">
    <property type="entry name" value="tt1808, chain A"/>
    <property type="match status" value="1"/>
</dbReference>
<keyword evidence="2" id="KW-0378">Hydrolase</keyword>
<comment type="caution">
    <text evidence="2">The sequence shown here is derived from an EMBL/GenBank/DDBJ whole genome shotgun (WGS) entry which is preliminary data.</text>
</comment>
<dbReference type="Proteomes" id="UP000712673">
    <property type="component" value="Unassembled WGS sequence"/>
</dbReference>
<dbReference type="GO" id="GO:0004519">
    <property type="term" value="F:endonuclease activity"/>
    <property type="evidence" value="ECO:0007669"/>
    <property type="project" value="UniProtKB-KW"/>
</dbReference>
<dbReference type="PANTHER" id="PTHR34107">
    <property type="entry name" value="SLL0198 PROTEIN-RELATED"/>
    <property type="match status" value="1"/>
</dbReference>
<dbReference type="AlphaFoldDB" id="A0A937W4X2"/>
<protein>
    <submittedName>
        <fullName evidence="2">Uma2 family endonuclease</fullName>
    </submittedName>
</protein>
<dbReference type="PANTHER" id="PTHR34107:SF4">
    <property type="entry name" value="SLL1222 PROTEIN"/>
    <property type="match status" value="1"/>
</dbReference>
<sequence length="212" mass="24409">MAHEITTVPSERVLPVPPGTMTYEAFLAWTDEDTWAEWVDGEVIFLRSASETHQDLADFLTALLRHFTEAHQLGVVRSAPFQMKTGPDLPGREPDMIFVAREHLDRLKHVYLDGPADLVVEIVSPESRSRDRGAKFYEYEQGGVREYWLLDPVRRQAELYSLGTDGIYRLLEVDRDGIVHSLVLPGLWLKVEWLRQEPLPLLLHILRQWGLV</sequence>
<organism evidence="2 3">
    <name type="scientific">Tectimicrobiota bacterium</name>
    <dbReference type="NCBI Taxonomy" id="2528274"/>
    <lineage>
        <taxon>Bacteria</taxon>
        <taxon>Pseudomonadati</taxon>
        <taxon>Nitrospinota/Tectimicrobiota group</taxon>
        <taxon>Candidatus Tectimicrobiota</taxon>
    </lineage>
</organism>
<reference evidence="2" key="1">
    <citation type="submission" date="2019-03" db="EMBL/GenBank/DDBJ databases">
        <title>Lake Tanganyika Metagenome-Assembled Genomes (MAGs).</title>
        <authorList>
            <person name="Tran P."/>
        </authorList>
    </citation>
    <scope>NUCLEOTIDE SEQUENCE</scope>
    <source>
        <strain evidence="2">K_DeepCast_65m_m2_066</strain>
    </source>
</reference>
<gene>
    <name evidence="2" type="ORF">FJZ47_15885</name>
</gene>
<dbReference type="CDD" id="cd06260">
    <property type="entry name" value="DUF820-like"/>
    <property type="match status" value="1"/>
</dbReference>
<dbReference type="InterPro" id="IPR008538">
    <property type="entry name" value="Uma2"/>
</dbReference>
<dbReference type="InterPro" id="IPR012296">
    <property type="entry name" value="Nuclease_put_TT1808"/>
</dbReference>
<name>A0A937W4X2_UNCTE</name>
<feature type="domain" description="Putative restriction endonuclease" evidence="1">
    <location>
        <begin position="24"/>
        <end position="192"/>
    </location>
</feature>
<dbReference type="EMBL" id="VGLS01000526">
    <property type="protein sequence ID" value="MBM3225265.1"/>
    <property type="molecule type" value="Genomic_DNA"/>
</dbReference>
<proteinExistence type="predicted"/>
<dbReference type="SUPFAM" id="SSF52980">
    <property type="entry name" value="Restriction endonuclease-like"/>
    <property type="match status" value="1"/>
</dbReference>
<accession>A0A937W4X2</accession>
<evidence type="ECO:0000313" key="2">
    <source>
        <dbReference type="EMBL" id="MBM3225265.1"/>
    </source>
</evidence>
<keyword evidence="2" id="KW-0540">Nuclease</keyword>
<dbReference type="InterPro" id="IPR011335">
    <property type="entry name" value="Restrct_endonuc-II-like"/>
</dbReference>
<keyword evidence="2" id="KW-0255">Endonuclease</keyword>
<evidence type="ECO:0000259" key="1">
    <source>
        <dbReference type="Pfam" id="PF05685"/>
    </source>
</evidence>
<dbReference type="Pfam" id="PF05685">
    <property type="entry name" value="Uma2"/>
    <property type="match status" value="1"/>
</dbReference>